<evidence type="ECO:0000256" key="5">
    <source>
        <dbReference type="ARBA" id="ARBA00022777"/>
    </source>
</evidence>
<gene>
    <name evidence="8" type="ORF">S06H3_40072</name>
</gene>
<dbReference type="EC" id="2.7.13.3" evidence="2"/>
<accession>X1PUS6</accession>
<dbReference type="PANTHER" id="PTHR43304:SF1">
    <property type="entry name" value="PAC DOMAIN-CONTAINING PROTEIN"/>
    <property type="match status" value="1"/>
</dbReference>
<dbReference type="SMART" id="SM00086">
    <property type="entry name" value="PAC"/>
    <property type="match status" value="2"/>
</dbReference>
<keyword evidence="3" id="KW-0597">Phosphoprotein</keyword>
<dbReference type="InterPro" id="IPR000014">
    <property type="entry name" value="PAS"/>
</dbReference>
<dbReference type="InterPro" id="IPR035965">
    <property type="entry name" value="PAS-like_dom_sf"/>
</dbReference>
<evidence type="ECO:0000256" key="2">
    <source>
        <dbReference type="ARBA" id="ARBA00012438"/>
    </source>
</evidence>
<dbReference type="Pfam" id="PF13426">
    <property type="entry name" value="PAS_9"/>
    <property type="match status" value="2"/>
</dbReference>
<sequence>YRSSSKNSKYSDKERYKSIIETSPNGIITVNTKGTITSANPNFVELTGYPKEEIVGRHFTKLSTIPLADIPKYLKMFQAVMRGRKPPKFKYSYKRKDGEIHWAEASYGIIKKNGRISEMQITCREITEEKKAEEALKASQEKYASLIELSPIGILTIDTKGNITSCNKRVLDFTGYTRKELIGESFTRLKILKVKNIARLLKMLAQVIKGEKIQNFEISWQHKNGTPYIGEARYSTIKEKGKSTGFQMIVMDITEREEAKKSLEES</sequence>
<dbReference type="InterPro" id="IPR001610">
    <property type="entry name" value="PAC"/>
</dbReference>
<dbReference type="PROSITE" id="PS50112">
    <property type="entry name" value="PAS"/>
    <property type="match status" value="2"/>
</dbReference>
<feature type="non-terminal residue" evidence="8">
    <location>
        <position position="1"/>
    </location>
</feature>
<dbReference type="CDD" id="cd00130">
    <property type="entry name" value="PAS"/>
    <property type="match status" value="2"/>
</dbReference>
<feature type="domain" description="PAC" evidence="7">
    <location>
        <begin position="214"/>
        <end position="265"/>
    </location>
</feature>
<protein>
    <recommendedName>
        <fullName evidence="2">histidine kinase</fullName>
        <ecNumber evidence="2">2.7.13.3</ecNumber>
    </recommendedName>
</protein>
<dbReference type="AlphaFoldDB" id="X1PUS6"/>
<feature type="domain" description="PAC" evidence="7">
    <location>
        <begin position="87"/>
        <end position="138"/>
    </location>
</feature>
<reference evidence="8" key="1">
    <citation type="journal article" date="2014" name="Front. Microbiol.">
        <title>High frequency of phylogenetically diverse reductive dehalogenase-homologous genes in deep subseafloor sedimentary metagenomes.</title>
        <authorList>
            <person name="Kawai M."/>
            <person name="Futagami T."/>
            <person name="Toyoda A."/>
            <person name="Takaki Y."/>
            <person name="Nishi S."/>
            <person name="Hori S."/>
            <person name="Arai W."/>
            <person name="Tsubouchi T."/>
            <person name="Morono Y."/>
            <person name="Uchiyama I."/>
            <person name="Ito T."/>
            <person name="Fujiyama A."/>
            <person name="Inagaki F."/>
            <person name="Takami H."/>
        </authorList>
    </citation>
    <scope>NUCLEOTIDE SEQUENCE</scope>
    <source>
        <strain evidence="8">Expedition CK06-06</strain>
    </source>
</reference>
<feature type="non-terminal residue" evidence="8">
    <location>
        <position position="266"/>
    </location>
</feature>
<keyword evidence="4" id="KW-0808">Transferase</keyword>
<evidence type="ECO:0000313" key="8">
    <source>
        <dbReference type="EMBL" id="GAI34629.1"/>
    </source>
</evidence>
<feature type="domain" description="PAS" evidence="6">
    <location>
        <begin position="139"/>
        <end position="211"/>
    </location>
</feature>
<dbReference type="NCBIfam" id="TIGR00229">
    <property type="entry name" value="sensory_box"/>
    <property type="match status" value="2"/>
</dbReference>
<dbReference type="GO" id="GO:0004673">
    <property type="term" value="F:protein histidine kinase activity"/>
    <property type="evidence" value="ECO:0007669"/>
    <property type="project" value="UniProtKB-EC"/>
</dbReference>
<evidence type="ECO:0000259" key="7">
    <source>
        <dbReference type="PROSITE" id="PS50113"/>
    </source>
</evidence>
<proteinExistence type="predicted"/>
<dbReference type="EMBL" id="BARV01024564">
    <property type="protein sequence ID" value="GAI34629.1"/>
    <property type="molecule type" value="Genomic_DNA"/>
</dbReference>
<dbReference type="PANTHER" id="PTHR43304">
    <property type="entry name" value="PHYTOCHROME-LIKE PROTEIN CPH1"/>
    <property type="match status" value="1"/>
</dbReference>
<dbReference type="SMART" id="SM00091">
    <property type="entry name" value="PAS"/>
    <property type="match status" value="2"/>
</dbReference>
<dbReference type="PROSITE" id="PS50113">
    <property type="entry name" value="PAC"/>
    <property type="match status" value="2"/>
</dbReference>
<evidence type="ECO:0000256" key="4">
    <source>
        <dbReference type="ARBA" id="ARBA00022679"/>
    </source>
</evidence>
<dbReference type="SUPFAM" id="SSF55785">
    <property type="entry name" value="PYP-like sensor domain (PAS domain)"/>
    <property type="match status" value="2"/>
</dbReference>
<dbReference type="InterPro" id="IPR052162">
    <property type="entry name" value="Sensor_kinase/Photoreceptor"/>
</dbReference>
<evidence type="ECO:0000256" key="1">
    <source>
        <dbReference type="ARBA" id="ARBA00000085"/>
    </source>
</evidence>
<evidence type="ECO:0000259" key="6">
    <source>
        <dbReference type="PROSITE" id="PS50112"/>
    </source>
</evidence>
<organism evidence="8">
    <name type="scientific">marine sediment metagenome</name>
    <dbReference type="NCBI Taxonomy" id="412755"/>
    <lineage>
        <taxon>unclassified sequences</taxon>
        <taxon>metagenomes</taxon>
        <taxon>ecological metagenomes</taxon>
    </lineage>
</organism>
<dbReference type="Gene3D" id="3.30.450.20">
    <property type="entry name" value="PAS domain"/>
    <property type="match status" value="2"/>
</dbReference>
<keyword evidence="5" id="KW-0418">Kinase</keyword>
<evidence type="ECO:0000256" key="3">
    <source>
        <dbReference type="ARBA" id="ARBA00022553"/>
    </source>
</evidence>
<comment type="catalytic activity">
    <reaction evidence="1">
        <text>ATP + protein L-histidine = ADP + protein N-phospho-L-histidine.</text>
        <dbReference type="EC" id="2.7.13.3"/>
    </reaction>
</comment>
<feature type="domain" description="PAS" evidence="6">
    <location>
        <begin position="12"/>
        <end position="84"/>
    </location>
</feature>
<dbReference type="InterPro" id="IPR000700">
    <property type="entry name" value="PAS-assoc_C"/>
</dbReference>
<comment type="caution">
    <text evidence="8">The sequence shown here is derived from an EMBL/GenBank/DDBJ whole genome shotgun (WGS) entry which is preliminary data.</text>
</comment>
<name>X1PUS6_9ZZZZ</name>